<evidence type="ECO:0000313" key="7">
    <source>
        <dbReference type="Proteomes" id="UP000237889"/>
    </source>
</evidence>
<dbReference type="OrthoDB" id="9802802at2"/>
<evidence type="ECO:0000256" key="2">
    <source>
        <dbReference type="ARBA" id="ARBA00023125"/>
    </source>
</evidence>
<evidence type="ECO:0000259" key="5">
    <source>
        <dbReference type="PROSITE" id="PS50977"/>
    </source>
</evidence>
<sequence>MTSRPRFTADETRERILAVAEEHFRRVGYAKTAVADVAGELGMSPANVYRFFPSKAAICEEIARRLLDSCHDILRQIAAERTVPAEDRLARMAMSLHQFNKAQFFDERRLYDMVEAAMTENWHVVKGHLEELVALFAEVIRDGMASGAFIVRDPVEAALSFKQCHASVFHPTLIAHCAHDSDLDEQTSRLTQFAIRALKA</sequence>
<name>A0A2S0NDM2_9HYPH</name>
<dbReference type="InterPro" id="IPR041478">
    <property type="entry name" value="TetR_C_27"/>
</dbReference>
<accession>A0A2S0NDM2</accession>
<dbReference type="EMBL" id="CP027668">
    <property type="protein sequence ID" value="AVO46262.1"/>
    <property type="molecule type" value="Genomic_DNA"/>
</dbReference>
<dbReference type="PROSITE" id="PS50977">
    <property type="entry name" value="HTH_TETR_2"/>
    <property type="match status" value="1"/>
</dbReference>
<dbReference type="InterPro" id="IPR009057">
    <property type="entry name" value="Homeodomain-like_sf"/>
</dbReference>
<keyword evidence="1" id="KW-0805">Transcription regulation</keyword>
<keyword evidence="3" id="KW-0804">Transcription</keyword>
<dbReference type="InterPro" id="IPR036271">
    <property type="entry name" value="Tet_transcr_reg_TetR-rel_C_sf"/>
</dbReference>
<evidence type="ECO:0000313" key="6">
    <source>
        <dbReference type="EMBL" id="AVO46262.1"/>
    </source>
</evidence>
<dbReference type="AlphaFoldDB" id="A0A2S0NDM2"/>
<dbReference type="GO" id="GO:0000976">
    <property type="term" value="F:transcription cis-regulatory region binding"/>
    <property type="evidence" value="ECO:0007669"/>
    <property type="project" value="TreeGrafter"/>
</dbReference>
<organism evidence="6 7">
    <name type="scientific">Phreatobacter cathodiphilus</name>
    <dbReference type="NCBI Taxonomy" id="1868589"/>
    <lineage>
        <taxon>Bacteria</taxon>
        <taxon>Pseudomonadati</taxon>
        <taxon>Pseudomonadota</taxon>
        <taxon>Alphaproteobacteria</taxon>
        <taxon>Hyphomicrobiales</taxon>
        <taxon>Phreatobacteraceae</taxon>
        <taxon>Phreatobacter</taxon>
    </lineage>
</organism>
<keyword evidence="7" id="KW-1185">Reference proteome</keyword>
<feature type="DNA-binding region" description="H-T-H motif" evidence="4">
    <location>
        <begin position="33"/>
        <end position="52"/>
    </location>
</feature>
<evidence type="ECO:0000256" key="1">
    <source>
        <dbReference type="ARBA" id="ARBA00023015"/>
    </source>
</evidence>
<dbReference type="RefSeq" id="WP_106749603.1">
    <property type="nucleotide sequence ID" value="NZ_CP027668.1"/>
</dbReference>
<evidence type="ECO:0000256" key="3">
    <source>
        <dbReference type="ARBA" id="ARBA00023163"/>
    </source>
</evidence>
<dbReference type="Gene3D" id="1.10.357.10">
    <property type="entry name" value="Tetracycline Repressor, domain 2"/>
    <property type="match status" value="1"/>
</dbReference>
<dbReference type="KEGG" id="phr:C6569_15015"/>
<proteinExistence type="predicted"/>
<dbReference type="Proteomes" id="UP000237889">
    <property type="component" value="Chromosome"/>
</dbReference>
<protein>
    <submittedName>
        <fullName evidence="6">TetR family transcriptional regulator</fullName>
    </submittedName>
</protein>
<gene>
    <name evidence="6" type="ORF">C6569_15015</name>
</gene>
<reference evidence="6 7" key="1">
    <citation type="submission" date="2018-03" db="EMBL/GenBank/DDBJ databases">
        <title>Genome sequencing of Phreatobacter sp.</title>
        <authorList>
            <person name="Kim S.-J."/>
            <person name="Heo J."/>
            <person name="Kwon S.-W."/>
        </authorList>
    </citation>
    <scope>NUCLEOTIDE SEQUENCE [LARGE SCALE GENOMIC DNA]</scope>
    <source>
        <strain evidence="6 7">S-12</strain>
    </source>
</reference>
<dbReference type="InterPro" id="IPR001647">
    <property type="entry name" value="HTH_TetR"/>
</dbReference>
<keyword evidence="2 4" id="KW-0238">DNA-binding</keyword>
<dbReference type="InterPro" id="IPR050109">
    <property type="entry name" value="HTH-type_TetR-like_transc_reg"/>
</dbReference>
<evidence type="ECO:0000256" key="4">
    <source>
        <dbReference type="PROSITE-ProRule" id="PRU00335"/>
    </source>
</evidence>
<dbReference type="GO" id="GO:0003700">
    <property type="term" value="F:DNA-binding transcription factor activity"/>
    <property type="evidence" value="ECO:0007669"/>
    <property type="project" value="TreeGrafter"/>
</dbReference>
<dbReference type="SUPFAM" id="SSF48498">
    <property type="entry name" value="Tetracyclin repressor-like, C-terminal domain"/>
    <property type="match status" value="1"/>
</dbReference>
<dbReference type="PANTHER" id="PTHR30055:SF151">
    <property type="entry name" value="TRANSCRIPTIONAL REGULATORY PROTEIN"/>
    <property type="match status" value="1"/>
</dbReference>
<dbReference type="PANTHER" id="PTHR30055">
    <property type="entry name" value="HTH-TYPE TRANSCRIPTIONAL REGULATOR RUTR"/>
    <property type="match status" value="1"/>
</dbReference>
<dbReference type="SUPFAM" id="SSF46689">
    <property type="entry name" value="Homeodomain-like"/>
    <property type="match status" value="1"/>
</dbReference>
<dbReference type="Pfam" id="PF00440">
    <property type="entry name" value="TetR_N"/>
    <property type="match status" value="1"/>
</dbReference>
<feature type="domain" description="HTH tetR-type" evidence="5">
    <location>
        <begin position="10"/>
        <end position="70"/>
    </location>
</feature>
<dbReference type="Pfam" id="PF17935">
    <property type="entry name" value="TetR_C_27"/>
    <property type="match status" value="1"/>
</dbReference>